<feature type="transmembrane region" description="Helical" evidence="5">
    <location>
        <begin position="176"/>
        <end position="196"/>
    </location>
</feature>
<evidence type="ECO:0000313" key="7">
    <source>
        <dbReference type="Proteomes" id="UP000284243"/>
    </source>
</evidence>
<evidence type="ECO:0008006" key="8">
    <source>
        <dbReference type="Google" id="ProtNLM"/>
    </source>
</evidence>
<dbReference type="PANTHER" id="PTHR23501">
    <property type="entry name" value="MAJOR FACILITATOR SUPERFAMILY"/>
    <property type="match status" value="1"/>
</dbReference>
<keyword evidence="4 5" id="KW-0472">Membrane</keyword>
<feature type="transmembrane region" description="Helical" evidence="5">
    <location>
        <begin position="409"/>
        <end position="432"/>
    </location>
</feature>
<accession>A0A412TSA0</accession>
<dbReference type="AlphaFoldDB" id="A0A412TSA0"/>
<feature type="transmembrane region" description="Helical" evidence="5">
    <location>
        <begin position="23"/>
        <end position="42"/>
    </location>
</feature>
<reference evidence="6 7" key="1">
    <citation type="submission" date="2018-08" db="EMBL/GenBank/DDBJ databases">
        <title>A genome reference for cultivated species of the human gut microbiota.</title>
        <authorList>
            <person name="Zou Y."/>
            <person name="Xue W."/>
            <person name="Luo G."/>
        </authorList>
    </citation>
    <scope>NUCLEOTIDE SEQUENCE [LARGE SCALE GENOMIC DNA]</scope>
    <source>
        <strain evidence="6 7">AF16-14</strain>
    </source>
</reference>
<evidence type="ECO:0000256" key="2">
    <source>
        <dbReference type="ARBA" id="ARBA00022692"/>
    </source>
</evidence>
<feature type="transmembrane region" description="Helical" evidence="5">
    <location>
        <begin position="349"/>
        <end position="368"/>
    </location>
</feature>
<evidence type="ECO:0000256" key="3">
    <source>
        <dbReference type="ARBA" id="ARBA00022989"/>
    </source>
</evidence>
<dbReference type="Proteomes" id="UP000284243">
    <property type="component" value="Unassembled WGS sequence"/>
</dbReference>
<evidence type="ECO:0000256" key="5">
    <source>
        <dbReference type="SAM" id="Phobius"/>
    </source>
</evidence>
<proteinExistence type="predicted"/>
<keyword evidence="2 5" id="KW-0812">Transmembrane</keyword>
<feature type="transmembrane region" description="Helical" evidence="5">
    <location>
        <begin position="478"/>
        <end position="495"/>
    </location>
</feature>
<comment type="caution">
    <text evidence="6">The sequence shown here is derived from an EMBL/GenBank/DDBJ whole genome shotgun (WGS) entry which is preliminary data.</text>
</comment>
<keyword evidence="3 5" id="KW-1133">Transmembrane helix</keyword>
<feature type="transmembrane region" description="Helical" evidence="5">
    <location>
        <begin position="208"/>
        <end position="230"/>
    </location>
</feature>
<feature type="transmembrane region" description="Helical" evidence="5">
    <location>
        <begin position="110"/>
        <end position="127"/>
    </location>
</feature>
<dbReference type="RefSeq" id="WP_087382960.1">
    <property type="nucleotide sequence ID" value="NZ_CABJFF010000024.1"/>
</dbReference>
<feature type="transmembrane region" description="Helical" evidence="5">
    <location>
        <begin position="318"/>
        <end position="337"/>
    </location>
</feature>
<feature type="transmembrane region" description="Helical" evidence="5">
    <location>
        <begin position="279"/>
        <end position="298"/>
    </location>
</feature>
<organism evidence="6 7">
    <name type="scientific">Odoribacter splanchnicus</name>
    <dbReference type="NCBI Taxonomy" id="28118"/>
    <lineage>
        <taxon>Bacteria</taxon>
        <taxon>Pseudomonadati</taxon>
        <taxon>Bacteroidota</taxon>
        <taxon>Bacteroidia</taxon>
        <taxon>Bacteroidales</taxon>
        <taxon>Odoribacteraceae</taxon>
        <taxon>Odoribacter</taxon>
    </lineage>
</organism>
<comment type="subcellular location">
    <subcellularLocation>
        <location evidence="1">Membrane</location>
        <topology evidence="1">Multi-pass membrane protein</topology>
    </subcellularLocation>
</comment>
<feature type="transmembrane region" description="Helical" evidence="5">
    <location>
        <begin position="86"/>
        <end position="104"/>
    </location>
</feature>
<dbReference type="EMBL" id="QRYC01000010">
    <property type="protein sequence ID" value="RGU56441.1"/>
    <property type="molecule type" value="Genomic_DNA"/>
</dbReference>
<feature type="transmembrane region" description="Helical" evidence="5">
    <location>
        <begin position="242"/>
        <end position="259"/>
    </location>
</feature>
<feature type="transmembrane region" description="Helical" evidence="5">
    <location>
        <begin position="374"/>
        <end position="397"/>
    </location>
</feature>
<evidence type="ECO:0000256" key="4">
    <source>
        <dbReference type="ARBA" id="ARBA00023136"/>
    </source>
</evidence>
<evidence type="ECO:0000256" key="1">
    <source>
        <dbReference type="ARBA" id="ARBA00004141"/>
    </source>
</evidence>
<feature type="transmembrane region" description="Helical" evidence="5">
    <location>
        <begin position="148"/>
        <end position="170"/>
    </location>
</feature>
<feature type="transmembrane region" description="Helical" evidence="5">
    <location>
        <begin position="57"/>
        <end position="74"/>
    </location>
</feature>
<sequence>MHPTGPFSIPAIRNFVPEKLKPWVIILFVIVFQFSGGVYLAAVSEMVGSTALMQEDIMMAGYASMVGMALTFAIMFRLKFRFTSKVALLTCCTALIICNLISMYTRNVPVLIFACFIAGFFRMWGTFECNSTIQLWLTPKRDLSVFFCFIYFLVQGSIQLSGLATTYVTFFAKWEFMHWLIIGLLGSVMLLTVVLFRTCRTLNKLPLYGIDWLGGLLWGLILLSVIFICIYGEHYDWYASPYIRMATIAAIVMILLNVWRSSFIRHPFIAPETWLFKSVYMTFLLYIVIDLLLAPSHLFEHLYMEAILGYDALNTASLNWVVLSGVITGSLFTYQTFALRKWCYRTMTVIAFSAIVGYLTLFYFTIDYHLSKEFLIFPIFLRGFGYVIIAICFLTALSRVPFPNFFQSVSVQAFVSAGFGSVLGTAVLGQMLEQTVKKNVLLLGANLDHVNPLTGQIPWKELYGSLQQQALIVSLKELYGWLALGGILCLLLFMIKESNIRPHHAIHPTYRVIRRLIRGELSH</sequence>
<name>A0A412TSA0_9BACT</name>
<dbReference type="GO" id="GO:0005886">
    <property type="term" value="C:plasma membrane"/>
    <property type="evidence" value="ECO:0007669"/>
    <property type="project" value="TreeGrafter"/>
</dbReference>
<gene>
    <name evidence="6" type="ORF">DWW57_09305</name>
</gene>
<protein>
    <recommendedName>
        <fullName evidence="8">MFS transporter</fullName>
    </recommendedName>
</protein>
<dbReference type="PANTHER" id="PTHR23501:SF5">
    <property type="entry name" value="TRANSPORT PROTEIN"/>
    <property type="match status" value="1"/>
</dbReference>
<evidence type="ECO:0000313" key="6">
    <source>
        <dbReference type="EMBL" id="RGU56441.1"/>
    </source>
</evidence>
<dbReference type="SUPFAM" id="SSF103473">
    <property type="entry name" value="MFS general substrate transporter"/>
    <property type="match status" value="1"/>
</dbReference>
<dbReference type="InterPro" id="IPR036259">
    <property type="entry name" value="MFS_trans_sf"/>
</dbReference>
<dbReference type="GO" id="GO:0022857">
    <property type="term" value="F:transmembrane transporter activity"/>
    <property type="evidence" value="ECO:0007669"/>
    <property type="project" value="TreeGrafter"/>
</dbReference>